<gene>
    <name evidence="9" type="primary">Mo04468</name>
    <name evidence="9" type="ORF">E5Q_04468</name>
</gene>
<protein>
    <recommendedName>
        <fullName evidence="8">Hydroxysteroid dehydrogenase-like protein 2</fullName>
    </recommendedName>
</protein>
<evidence type="ECO:0000256" key="5">
    <source>
        <dbReference type="ARBA" id="ARBA00023002"/>
    </source>
</evidence>
<dbReference type="OrthoDB" id="5327538at2759"/>
<dbReference type="SUPFAM" id="SSF51735">
    <property type="entry name" value="NAD(P)-binding Rossmann-fold domains"/>
    <property type="match status" value="1"/>
</dbReference>
<dbReference type="NCBIfam" id="NF006133">
    <property type="entry name" value="PRK08278.1"/>
    <property type="match status" value="1"/>
</dbReference>
<dbReference type="PRINTS" id="PR00081">
    <property type="entry name" value="GDHRDH"/>
</dbReference>
<dbReference type="PANTHER" id="PTHR42808">
    <property type="entry name" value="HYDROXYSTEROID DEHYDROGENASE-LIKE PROTEIN 2"/>
    <property type="match status" value="1"/>
</dbReference>
<dbReference type="InParanoid" id="G7E4M9"/>
<accession>G7E4M9</accession>
<dbReference type="InterPro" id="IPR002347">
    <property type="entry name" value="SDR_fam"/>
</dbReference>
<reference evidence="9 10" key="2">
    <citation type="journal article" date="2012" name="Open Biol.">
        <title>Characteristics of nucleosomes and linker DNA regions on the genome of the basidiomycete Mixia osmundae revealed by mono- and dinucleosome mapping.</title>
        <authorList>
            <person name="Nishida H."/>
            <person name="Kondo S."/>
            <person name="Matsumoto T."/>
            <person name="Suzuki Y."/>
            <person name="Yoshikawa H."/>
            <person name="Taylor T.D."/>
            <person name="Sugiyama J."/>
        </authorList>
    </citation>
    <scope>NUCLEOTIDE SEQUENCE [LARGE SCALE GENOMIC DNA]</scope>
    <source>
        <strain evidence="10">CBS 9802 / IAM 14324 / JCM 22182 / KY 12970</strain>
    </source>
</reference>
<dbReference type="GO" id="GO:0005777">
    <property type="term" value="C:peroxisome"/>
    <property type="evidence" value="ECO:0007669"/>
    <property type="project" value="UniProtKB-SubCell"/>
</dbReference>
<dbReference type="EMBL" id="BABT02000139">
    <property type="protein sequence ID" value="GAA97789.1"/>
    <property type="molecule type" value="Genomic_DNA"/>
</dbReference>
<dbReference type="OMA" id="WWSSVAN"/>
<reference evidence="9 10" key="1">
    <citation type="journal article" date="2011" name="J. Gen. Appl. Microbiol.">
        <title>Draft genome sequencing of the enigmatic basidiomycete Mixia osmundae.</title>
        <authorList>
            <person name="Nishida H."/>
            <person name="Nagatsuka Y."/>
            <person name="Sugiyama J."/>
        </authorList>
    </citation>
    <scope>NUCLEOTIDE SEQUENCE [LARGE SCALE GENOMIC DNA]</scope>
    <source>
        <strain evidence="10">CBS 9802 / IAM 14324 / JCM 22182 / KY 12970</strain>
    </source>
</reference>
<evidence type="ECO:0000313" key="9">
    <source>
        <dbReference type="EMBL" id="GAA97789.1"/>
    </source>
</evidence>
<dbReference type="FunFam" id="3.40.50.720:FF:000301">
    <property type="entry name" value="Hydroxysteroid dehydrogenase like 2"/>
    <property type="match status" value="1"/>
</dbReference>
<dbReference type="GO" id="GO:0005739">
    <property type="term" value="C:mitochondrion"/>
    <property type="evidence" value="ECO:0007669"/>
    <property type="project" value="UniProtKB-SubCell"/>
</dbReference>
<dbReference type="STRING" id="764103.G7E4M9"/>
<evidence type="ECO:0000256" key="7">
    <source>
        <dbReference type="ARBA" id="ARBA00023140"/>
    </source>
</evidence>
<sequence length="305" mass="32882">MTSLKGKTAFISGGSRGIGLAIGIALGQHGANVVIAAKTASTNPKLPGTIYTAAAAIEEAGGRALAVQMDIRDAQAVEAAINKTVDTFGSLDIVINNASAISLTSTLETTPKVFDLVHGVDARGTWLVSKAALPYLIKSAKQGRNPHILTLSPQLRDNITKEEFAGRTAYAMAKYGMSLAALGLSGELEQYGIASNCLWPYTSISTEAMRFIAGAKSREISRTPEIMADAAISMLQKPAEKFTSRFEIDEVYLRKEHGYTTRDFRKYAQVPDDELILDFFIPQWQHDELAVLRANDTTLAGQAKL</sequence>
<evidence type="ECO:0000256" key="3">
    <source>
        <dbReference type="ARBA" id="ARBA00006484"/>
    </source>
</evidence>
<evidence type="ECO:0000256" key="6">
    <source>
        <dbReference type="ARBA" id="ARBA00023128"/>
    </source>
</evidence>
<proteinExistence type="inferred from homology"/>
<evidence type="ECO:0000256" key="1">
    <source>
        <dbReference type="ARBA" id="ARBA00004173"/>
    </source>
</evidence>
<keyword evidence="10" id="KW-1185">Reference proteome</keyword>
<evidence type="ECO:0000313" key="10">
    <source>
        <dbReference type="Proteomes" id="UP000009131"/>
    </source>
</evidence>
<dbReference type="PANTHER" id="PTHR42808:SF3">
    <property type="entry name" value="HYDROXYSTEROID DEHYDROGENASE-LIKE PROTEIN 2"/>
    <property type="match status" value="1"/>
</dbReference>
<dbReference type="Gene3D" id="3.40.50.720">
    <property type="entry name" value="NAD(P)-binding Rossmann-like Domain"/>
    <property type="match status" value="1"/>
</dbReference>
<dbReference type="InterPro" id="IPR036291">
    <property type="entry name" value="NAD(P)-bd_dom_sf"/>
</dbReference>
<evidence type="ECO:0000256" key="2">
    <source>
        <dbReference type="ARBA" id="ARBA00004275"/>
    </source>
</evidence>
<dbReference type="Pfam" id="PF00106">
    <property type="entry name" value="adh_short"/>
    <property type="match status" value="1"/>
</dbReference>
<dbReference type="GO" id="GO:0016491">
    <property type="term" value="F:oxidoreductase activity"/>
    <property type="evidence" value="ECO:0007669"/>
    <property type="project" value="UniProtKB-KW"/>
</dbReference>
<dbReference type="eggNOG" id="KOG0725">
    <property type="taxonomic scope" value="Eukaryota"/>
</dbReference>
<dbReference type="Proteomes" id="UP000009131">
    <property type="component" value="Unassembled WGS sequence"/>
</dbReference>
<comment type="subcellular location">
    <subcellularLocation>
        <location evidence="1">Mitochondrion</location>
    </subcellularLocation>
    <subcellularLocation>
        <location evidence="2">Peroxisome</location>
    </subcellularLocation>
</comment>
<evidence type="ECO:0000256" key="4">
    <source>
        <dbReference type="ARBA" id="ARBA00022857"/>
    </source>
</evidence>
<keyword evidence="4" id="KW-0521">NADP</keyword>
<organism evidence="9 10">
    <name type="scientific">Mixia osmundae (strain CBS 9802 / IAM 14324 / JCM 22182 / KY 12970)</name>
    <dbReference type="NCBI Taxonomy" id="764103"/>
    <lineage>
        <taxon>Eukaryota</taxon>
        <taxon>Fungi</taxon>
        <taxon>Dikarya</taxon>
        <taxon>Basidiomycota</taxon>
        <taxon>Pucciniomycotina</taxon>
        <taxon>Mixiomycetes</taxon>
        <taxon>Mixiales</taxon>
        <taxon>Mixiaceae</taxon>
        <taxon>Mixia</taxon>
    </lineage>
</organism>
<dbReference type="RefSeq" id="XP_014570492.1">
    <property type="nucleotide sequence ID" value="XM_014715006.1"/>
</dbReference>
<evidence type="ECO:0000256" key="8">
    <source>
        <dbReference type="ARBA" id="ARBA00040243"/>
    </source>
</evidence>
<name>G7E4M9_MIXOS</name>
<comment type="similarity">
    <text evidence="3">Belongs to the short-chain dehydrogenases/reductases (SDR) family.</text>
</comment>
<comment type="caution">
    <text evidence="9">The sequence shown here is derived from an EMBL/GenBank/DDBJ whole genome shotgun (WGS) entry which is preliminary data.</text>
</comment>
<keyword evidence="5" id="KW-0560">Oxidoreductase</keyword>
<dbReference type="InterPro" id="IPR051935">
    <property type="entry name" value="HSDL2"/>
</dbReference>
<keyword evidence="7" id="KW-0576">Peroxisome</keyword>
<keyword evidence="6" id="KW-0496">Mitochondrion</keyword>
<dbReference type="AlphaFoldDB" id="G7E4M9"/>
<dbReference type="HOGENOM" id="CLU_010194_2_2_1"/>